<feature type="region of interest" description="Disordered" evidence="1">
    <location>
        <begin position="1"/>
        <end position="33"/>
    </location>
</feature>
<sequence>MRAGPKLRAYLRRLRKKPVPPPSRTPLPDNPYHRCFTANRSFEELARGRKNPTPRD</sequence>
<dbReference type="AlphaFoldDB" id="D1PRK3"/>
<evidence type="ECO:0000313" key="2">
    <source>
        <dbReference type="EMBL" id="EFB74729.1"/>
    </source>
</evidence>
<dbReference type="HOGENOM" id="CLU_3012605_0_0_9"/>
<protein>
    <submittedName>
        <fullName evidence="2">Uncharacterized protein</fullName>
    </submittedName>
</protein>
<feature type="compositionally biased region" description="Pro residues" evidence="1">
    <location>
        <begin position="19"/>
        <end position="29"/>
    </location>
</feature>
<dbReference type="EMBL" id="ACBY02000060">
    <property type="protein sequence ID" value="EFB74729.1"/>
    <property type="molecule type" value="Genomic_DNA"/>
</dbReference>
<evidence type="ECO:0000313" key="3">
    <source>
        <dbReference type="Proteomes" id="UP000003438"/>
    </source>
</evidence>
<gene>
    <name evidence="2" type="ORF">SUBVAR_07032</name>
</gene>
<dbReference type="STRING" id="411471.SUBVAR_07032"/>
<keyword evidence="3" id="KW-1185">Reference proteome</keyword>
<comment type="caution">
    <text evidence="2">The sequence shown here is derived from an EMBL/GenBank/DDBJ whole genome shotgun (WGS) entry which is preliminary data.</text>
</comment>
<name>D1PRK3_9FIRM</name>
<reference evidence="2" key="1">
    <citation type="submission" date="2009-12" db="EMBL/GenBank/DDBJ databases">
        <authorList>
            <person name="Weinstock G."/>
            <person name="Sodergren E."/>
            <person name="Clifton S."/>
            <person name="Fulton L."/>
            <person name="Fulton B."/>
            <person name="Courtney L."/>
            <person name="Fronick C."/>
            <person name="Harrison M."/>
            <person name="Strong C."/>
            <person name="Farmer C."/>
            <person name="Delahaunty K."/>
            <person name="Markovic C."/>
            <person name="Hall O."/>
            <person name="Minx P."/>
            <person name="Tomlinson C."/>
            <person name="Mitreva M."/>
            <person name="Nelson J."/>
            <person name="Hou S."/>
            <person name="Wollam A."/>
            <person name="Pepin K.H."/>
            <person name="Johnson M."/>
            <person name="Bhonagiri V."/>
            <person name="Nash W.E."/>
            <person name="Warren W."/>
            <person name="Chinwalla A."/>
            <person name="Mardis E.R."/>
            <person name="Wilson R.K."/>
        </authorList>
    </citation>
    <scope>NUCLEOTIDE SEQUENCE [LARGE SCALE GENOMIC DNA]</scope>
    <source>
        <strain evidence="2">DSM 15176</strain>
    </source>
</reference>
<dbReference type="Proteomes" id="UP000003438">
    <property type="component" value="Unassembled WGS sequence"/>
</dbReference>
<organism evidence="2 3">
    <name type="scientific">Subdoligranulum variabile DSM 15176</name>
    <dbReference type="NCBI Taxonomy" id="411471"/>
    <lineage>
        <taxon>Bacteria</taxon>
        <taxon>Bacillati</taxon>
        <taxon>Bacillota</taxon>
        <taxon>Clostridia</taxon>
        <taxon>Eubacteriales</taxon>
        <taxon>Oscillospiraceae</taxon>
        <taxon>Subdoligranulum</taxon>
    </lineage>
</organism>
<proteinExistence type="predicted"/>
<dbReference type="RefSeq" id="WP_007048381.1">
    <property type="nucleotide sequence ID" value="NZ_GG704771.1"/>
</dbReference>
<feature type="compositionally biased region" description="Basic residues" evidence="1">
    <location>
        <begin position="9"/>
        <end position="18"/>
    </location>
</feature>
<evidence type="ECO:0000256" key="1">
    <source>
        <dbReference type="SAM" id="MobiDB-lite"/>
    </source>
</evidence>
<accession>D1PRK3</accession>